<gene>
    <name evidence="2" type="primary">ga16931</name>
    <name evidence="2" type="ORF">PR202_ga16931</name>
</gene>
<sequence length="95" mass="10217">MRGEWPARGLGTAGGAAMVAWSGSVEGHRRRRQRQGLVVDGRSRRRGEGGLETRCGAGKQLAAAAEPPAAAKLVFLRRRYKISSRAGRDRVTECG</sequence>
<keyword evidence="3" id="KW-1185">Reference proteome</keyword>
<dbReference type="EMBL" id="BQKI01000008">
    <property type="protein sequence ID" value="GJM99796.1"/>
    <property type="molecule type" value="Genomic_DNA"/>
</dbReference>
<dbReference type="AlphaFoldDB" id="A0AAV5CP68"/>
<proteinExistence type="predicted"/>
<organism evidence="2 3">
    <name type="scientific">Eleusine coracana subsp. coracana</name>
    <dbReference type="NCBI Taxonomy" id="191504"/>
    <lineage>
        <taxon>Eukaryota</taxon>
        <taxon>Viridiplantae</taxon>
        <taxon>Streptophyta</taxon>
        <taxon>Embryophyta</taxon>
        <taxon>Tracheophyta</taxon>
        <taxon>Spermatophyta</taxon>
        <taxon>Magnoliopsida</taxon>
        <taxon>Liliopsida</taxon>
        <taxon>Poales</taxon>
        <taxon>Poaceae</taxon>
        <taxon>PACMAD clade</taxon>
        <taxon>Chloridoideae</taxon>
        <taxon>Cynodonteae</taxon>
        <taxon>Eleusininae</taxon>
        <taxon>Eleusine</taxon>
    </lineage>
</organism>
<dbReference type="Proteomes" id="UP001054889">
    <property type="component" value="Unassembled WGS sequence"/>
</dbReference>
<name>A0AAV5CP68_ELECO</name>
<evidence type="ECO:0000256" key="1">
    <source>
        <dbReference type="SAM" id="MobiDB-lite"/>
    </source>
</evidence>
<accession>A0AAV5CP68</accession>
<feature type="region of interest" description="Disordered" evidence="1">
    <location>
        <begin position="23"/>
        <end position="53"/>
    </location>
</feature>
<reference evidence="2" key="2">
    <citation type="submission" date="2021-12" db="EMBL/GenBank/DDBJ databases">
        <title>Resequencing data analysis of finger millet.</title>
        <authorList>
            <person name="Hatakeyama M."/>
            <person name="Aluri S."/>
            <person name="Balachadran M.T."/>
            <person name="Sivarajan S.R."/>
            <person name="Poveda L."/>
            <person name="Shimizu-Inatsugi R."/>
            <person name="Schlapbach R."/>
            <person name="Sreeman S.M."/>
            <person name="Shimizu K.K."/>
        </authorList>
    </citation>
    <scope>NUCLEOTIDE SEQUENCE</scope>
</reference>
<reference evidence="2" key="1">
    <citation type="journal article" date="2018" name="DNA Res.">
        <title>Multiple hybrid de novo genome assembly of finger millet, an orphan allotetraploid crop.</title>
        <authorList>
            <person name="Hatakeyama M."/>
            <person name="Aluri S."/>
            <person name="Balachadran M.T."/>
            <person name="Sivarajan S.R."/>
            <person name="Patrignani A."/>
            <person name="Gruter S."/>
            <person name="Poveda L."/>
            <person name="Shimizu-Inatsugi R."/>
            <person name="Baeten J."/>
            <person name="Francoijs K.J."/>
            <person name="Nataraja K.N."/>
            <person name="Reddy Y.A.N."/>
            <person name="Phadnis S."/>
            <person name="Ravikumar R.L."/>
            <person name="Schlapbach R."/>
            <person name="Sreeman S.M."/>
            <person name="Shimizu K.K."/>
        </authorList>
    </citation>
    <scope>NUCLEOTIDE SEQUENCE</scope>
</reference>
<evidence type="ECO:0000313" key="2">
    <source>
        <dbReference type="EMBL" id="GJM99796.1"/>
    </source>
</evidence>
<protein>
    <submittedName>
        <fullName evidence="2">Uncharacterized protein</fullName>
    </submittedName>
</protein>
<evidence type="ECO:0000313" key="3">
    <source>
        <dbReference type="Proteomes" id="UP001054889"/>
    </source>
</evidence>
<comment type="caution">
    <text evidence="2">The sequence shown here is derived from an EMBL/GenBank/DDBJ whole genome shotgun (WGS) entry which is preliminary data.</text>
</comment>